<evidence type="ECO:0000256" key="10">
    <source>
        <dbReference type="ARBA" id="ARBA00022801"/>
    </source>
</evidence>
<sequence length="269" mass="31230">MKKRLFKTFIGLVVLFSSVSVLASENSLIPPQKVKYKLVKLVNKCVYAEKNHQSWPRFCSKVSVRKDTNYTILNSRDGLAKLLFLPNDNIHGVEDSILFSRRTPSYFNLAWENRFLMNKKLAKRLGQRVNLEDRDYLFSVNATQSRTQDRLHIHMTCMKKEYKRKFSDPENIKQYTFDWKKLPFTVENPFTKQAMNFVARKVTINDVRKGRLHRMIQGLAGERYPNFGIALWPLDQSTFLLMVTDDPVLAAPNRILADPNCAFGGTSEN</sequence>
<evidence type="ECO:0000256" key="17">
    <source>
        <dbReference type="ARBA" id="ARBA00032892"/>
    </source>
</evidence>
<evidence type="ECO:0000256" key="12">
    <source>
        <dbReference type="ARBA" id="ARBA00023098"/>
    </source>
</evidence>
<evidence type="ECO:0000313" key="22">
    <source>
        <dbReference type="Proteomes" id="UP000217792"/>
    </source>
</evidence>
<evidence type="ECO:0000256" key="7">
    <source>
        <dbReference type="ARBA" id="ARBA00022475"/>
    </source>
</evidence>
<name>A0A930RCP0_STRIT</name>
<comment type="pathway">
    <text evidence="3">Phospholipid metabolism; CDP-diacylglycerol degradation; phosphatidate from CDP-diacylglycerol: step 1/1.</text>
</comment>
<evidence type="ECO:0000256" key="9">
    <source>
        <dbReference type="ARBA" id="ARBA00022692"/>
    </source>
</evidence>
<comment type="catalytic activity">
    <reaction evidence="1">
        <text>a CDP-1,2-diacyl-sn-glycerol + H2O = a 1,2-diacyl-sn-glycero-3-phosphate + CMP + 2 H(+)</text>
        <dbReference type="Rhea" id="RHEA:15221"/>
        <dbReference type="ChEBI" id="CHEBI:15377"/>
        <dbReference type="ChEBI" id="CHEBI:15378"/>
        <dbReference type="ChEBI" id="CHEBI:58332"/>
        <dbReference type="ChEBI" id="CHEBI:58608"/>
        <dbReference type="ChEBI" id="CHEBI:60377"/>
        <dbReference type="EC" id="3.6.1.26"/>
    </reaction>
</comment>
<comment type="pathway">
    <text evidence="4">Lipid metabolism.</text>
</comment>
<keyword evidence="11" id="KW-1133">Transmembrane helix</keyword>
<dbReference type="SUPFAM" id="SSF54197">
    <property type="entry name" value="HIT-like"/>
    <property type="match status" value="1"/>
</dbReference>
<evidence type="ECO:0000313" key="24">
    <source>
        <dbReference type="Proteomes" id="UP000721045"/>
    </source>
</evidence>
<evidence type="ECO:0000256" key="11">
    <source>
        <dbReference type="ARBA" id="ARBA00022989"/>
    </source>
</evidence>
<dbReference type="EMBL" id="RJOO01000003">
    <property type="protein sequence ID" value="RSJ22994.1"/>
    <property type="molecule type" value="Genomic_DNA"/>
</dbReference>
<dbReference type="EMBL" id="AP014880">
    <property type="protein sequence ID" value="BAW16320.1"/>
    <property type="molecule type" value="Genomic_DNA"/>
</dbReference>
<reference evidence="20" key="3">
    <citation type="submission" date="2020-04" db="EMBL/GenBank/DDBJ databases">
        <title>Deep metagenomics examines the oral microbiome during advanced dental caries in children, revealing novel taxa and co-occurrences with host molecules.</title>
        <authorList>
            <person name="Baker J.L."/>
            <person name="Morton J.T."/>
            <person name="Dinis M."/>
            <person name="Alvarez R."/>
            <person name="Tran N.C."/>
            <person name="Knight R."/>
            <person name="Edlund A."/>
        </authorList>
    </citation>
    <scope>NUCLEOTIDE SEQUENCE</scope>
    <source>
        <strain evidence="20">JCVI_23_bin.22</strain>
    </source>
</reference>
<proteinExistence type="inferred from homology"/>
<keyword evidence="12" id="KW-0443">Lipid metabolism</keyword>
<accession>A0A930RCP0</accession>
<evidence type="ECO:0000256" key="6">
    <source>
        <dbReference type="ARBA" id="ARBA00012375"/>
    </source>
</evidence>
<keyword evidence="9" id="KW-0812">Transmembrane</keyword>
<dbReference type="RefSeq" id="WP_003074542.1">
    <property type="nucleotide sequence ID" value="NZ_AP014880.1"/>
</dbReference>
<dbReference type="Proteomes" id="UP000267137">
    <property type="component" value="Unassembled WGS sequence"/>
</dbReference>
<dbReference type="InterPro" id="IPR036265">
    <property type="entry name" value="HIT-like_sf"/>
</dbReference>
<protein>
    <recommendedName>
        <fullName evidence="6">CDP-diacylglycerol diphosphatase</fullName>
        <ecNumber evidence="6">3.6.1.26</ecNumber>
    </recommendedName>
    <alternativeName>
        <fullName evidence="16">CDP-diacylglycerol phosphatidylhydrolase</fullName>
    </alternativeName>
    <alternativeName>
        <fullName evidence="17">CDP-diglyceride hydrolase</fullName>
    </alternativeName>
</protein>
<evidence type="ECO:0000313" key="20">
    <source>
        <dbReference type="EMBL" id="MBF1713591.1"/>
    </source>
</evidence>
<evidence type="ECO:0000256" key="8">
    <source>
        <dbReference type="ARBA" id="ARBA00022516"/>
    </source>
</evidence>
<organism evidence="20 24">
    <name type="scientific">Streptococcus intermedius</name>
    <dbReference type="NCBI Taxonomy" id="1338"/>
    <lineage>
        <taxon>Bacteria</taxon>
        <taxon>Bacillati</taxon>
        <taxon>Bacillota</taxon>
        <taxon>Bacilli</taxon>
        <taxon>Lactobacillales</taxon>
        <taxon>Streptococcaceae</taxon>
        <taxon>Streptococcus</taxon>
        <taxon>Streptococcus anginosus group</taxon>
    </lineage>
</organism>
<dbReference type="GO" id="GO:0008715">
    <property type="term" value="F:CDP-diacylglycerol diphosphatase activity"/>
    <property type="evidence" value="ECO:0007669"/>
    <property type="project" value="UniProtKB-EC"/>
</dbReference>
<dbReference type="Proteomes" id="UP000217792">
    <property type="component" value="Chromosome"/>
</dbReference>
<evidence type="ECO:0000256" key="16">
    <source>
        <dbReference type="ARBA" id="ARBA00032888"/>
    </source>
</evidence>
<feature type="chain" id="PRO_5036743733" description="CDP-diacylglycerol diphosphatase" evidence="18">
    <location>
        <begin position="24"/>
        <end position="269"/>
    </location>
</feature>
<reference evidence="19 22" key="1">
    <citation type="journal article" date="2017" name="Infect. Immun.">
        <title>Characterization of the Pathogenicity of Streptococcus intermedius TYG1620 Isolated from a Human Brain Abscess Based on the Complete Genome Sequence with Transcriptome Analysis and Transposon Mutagenesis in a Murine Subcutaneous Abscess Model.</title>
        <authorList>
            <person name="Hasegawa N."/>
            <person name="Sekizuka T."/>
            <person name="Sugi Y."/>
            <person name="Kawakami N."/>
            <person name="Ogasawara Y."/>
            <person name="Kato K."/>
            <person name="Yamashita A."/>
            <person name="Takeuchi F."/>
            <person name="Kuroda M."/>
        </authorList>
    </citation>
    <scope>NUCLEOTIDE SEQUENCE [LARGE SCALE GENOMIC DNA]</scope>
    <source>
        <strain evidence="19 22">TYG1620</strain>
    </source>
</reference>
<evidence type="ECO:0000256" key="1">
    <source>
        <dbReference type="ARBA" id="ARBA00001007"/>
    </source>
</evidence>
<evidence type="ECO:0000256" key="13">
    <source>
        <dbReference type="ARBA" id="ARBA00023136"/>
    </source>
</evidence>
<feature type="signal peptide" evidence="18">
    <location>
        <begin position="1"/>
        <end position="23"/>
    </location>
</feature>
<evidence type="ECO:0000256" key="4">
    <source>
        <dbReference type="ARBA" id="ARBA00005189"/>
    </source>
</evidence>
<keyword evidence="7" id="KW-1003">Cell membrane</keyword>
<keyword evidence="13" id="KW-0472">Membrane</keyword>
<keyword evidence="10 21" id="KW-0378">Hydrolase</keyword>
<evidence type="ECO:0000256" key="3">
    <source>
        <dbReference type="ARBA" id="ARBA00004927"/>
    </source>
</evidence>
<dbReference type="GO" id="GO:0005886">
    <property type="term" value="C:plasma membrane"/>
    <property type="evidence" value="ECO:0007669"/>
    <property type="project" value="UniProtKB-SubCell"/>
</dbReference>
<dbReference type="EMBL" id="JABZYP010000035">
    <property type="protein sequence ID" value="MBF1713591.1"/>
    <property type="molecule type" value="Genomic_DNA"/>
</dbReference>
<evidence type="ECO:0000313" key="23">
    <source>
        <dbReference type="Proteomes" id="UP000267137"/>
    </source>
</evidence>
<dbReference type="GO" id="GO:0008654">
    <property type="term" value="P:phospholipid biosynthetic process"/>
    <property type="evidence" value="ECO:0007669"/>
    <property type="project" value="UniProtKB-KW"/>
</dbReference>
<gene>
    <name evidence="21" type="primary">cdh</name>
    <name evidence="21" type="ORF">D8827_04925</name>
    <name evidence="20" type="ORF">HXO88_07675</name>
    <name evidence="19" type="ORF">SITYG_03340</name>
</gene>
<evidence type="ECO:0000256" key="15">
    <source>
        <dbReference type="ARBA" id="ARBA00023264"/>
    </source>
</evidence>
<comment type="similarity">
    <text evidence="5">Belongs to the Cdh family.</text>
</comment>
<evidence type="ECO:0000313" key="19">
    <source>
        <dbReference type="EMBL" id="BAW16320.1"/>
    </source>
</evidence>
<evidence type="ECO:0000256" key="14">
    <source>
        <dbReference type="ARBA" id="ARBA00023209"/>
    </source>
</evidence>
<evidence type="ECO:0000256" key="2">
    <source>
        <dbReference type="ARBA" id="ARBA00004162"/>
    </source>
</evidence>
<evidence type="ECO:0000256" key="5">
    <source>
        <dbReference type="ARBA" id="ARBA00006435"/>
    </source>
</evidence>
<dbReference type="Proteomes" id="UP000721045">
    <property type="component" value="Unassembled WGS sequence"/>
</dbReference>
<keyword evidence="15" id="KW-1208">Phospholipid metabolism</keyword>
<evidence type="ECO:0000313" key="21">
    <source>
        <dbReference type="EMBL" id="RSJ22994.1"/>
    </source>
</evidence>
<evidence type="ECO:0000256" key="18">
    <source>
        <dbReference type="SAM" id="SignalP"/>
    </source>
</evidence>
<keyword evidence="8" id="KW-0444">Lipid biosynthesis</keyword>
<dbReference type="InterPro" id="IPR003763">
    <property type="entry name" value="CDP-diacylglyc_Pase"/>
</dbReference>
<keyword evidence="18" id="KW-0732">Signal</keyword>
<dbReference type="Gene3D" id="3.30.428.30">
    <property type="entry name" value="HIT family - CDH-like"/>
    <property type="match status" value="1"/>
</dbReference>
<dbReference type="EC" id="3.6.1.26" evidence="6"/>
<comment type="subcellular location">
    <subcellularLocation>
        <location evidence="2">Cell membrane</location>
        <topology evidence="2">Single-pass membrane protein</topology>
    </subcellularLocation>
</comment>
<reference evidence="21 23" key="2">
    <citation type="submission" date="2018-11" db="EMBL/GenBank/DDBJ databases">
        <title>Species Designations Belie Phenotypic and Genotypic Heterogeneity in Oral Streptococci.</title>
        <authorList>
            <person name="Velsko I."/>
        </authorList>
    </citation>
    <scope>NUCLEOTIDE SEQUENCE [LARGE SCALE GENOMIC DNA]</scope>
    <source>
        <strain evidence="21 23">KLC02</strain>
    </source>
</reference>
<dbReference type="Pfam" id="PF02611">
    <property type="entry name" value="CDH"/>
    <property type="match status" value="1"/>
</dbReference>
<dbReference type="AlphaFoldDB" id="A0A930RCP0"/>
<keyword evidence="14" id="KW-0594">Phospholipid biosynthesis</keyword>